<keyword evidence="4" id="KW-0274">FAD</keyword>
<dbReference type="InterPro" id="IPR016156">
    <property type="entry name" value="FAD/NAD-linked_Rdtase_dimer_sf"/>
</dbReference>
<evidence type="ECO:0000256" key="1">
    <source>
        <dbReference type="ARBA" id="ARBA00001974"/>
    </source>
</evidence>
<dbReference type="PANTHER" id="PTHR22912:SF151">
    <property type="entry name" value="DIHYDROLIPOYL DEHYDROGENASE, MITOCHONDRIAL"/>
    <property type="match status" value="1"/>
</dbReference>
<accession>T1A1X1</accession>
<dbReference type="InterPro" id="IPR004099">
    <property type="entry name" value="Pyr_nucl-diS_OxRdtase_dimer"/>
</dbReference>
<organism evidence="8">
    <name type="scientific">mine drainage metagenome</name>
    <dbReference type="NCBI Taxonomy" id="410659"/>
    <lineage>
        <taxon>unclassified sequences</taxon>
        <taxon>metagenomes</taxon>
        <taxon>ecological metagenomes</taxon>
    </lineage>
</organism>
<evidence type="ECO:0000313" key="8">
    <source>
        <dbReference type="EMBL" id="EQD35049.1"/>
    </source>
</evidence>
<keyword evidence="5 8" id="KW-0560">Oxidoreductase</keyword>
<protein>
    <submittedName>
        <fullName evidence="8">Pyridine nucleotide-disulfide oxidoreductase, dimerization domain protein</fullName>
        <ecNumber evidence="8">1.-.-.-</ecNumber>
    </submittedName>
</protein>
<dbReference type="GO" id="GO:0050660">
    <property type="term" value="F:flavin adenine dinucleotide binding"/>
    <property type="evidence" value="ECO:0007669"/>
    <property type="project" value="TreeGrafter"/>
</dbReference>
<dbReference type="AlphaFoldDB" id="T1A1X1"/>
<comment type="cofactor">
    <cofactor evidence="1">
        <name>FAD</name>
        <dbReference type="ChEBI" id="CHEBI:57692"/>
    </cofactor>
</comment>
<name>T1A1X1_9ZZZZ</name>
<dbReference type="InterPro" id="IPR050151">
    <property type="entry name" value="Class-I_Pyr_Nuc-Dis_Oxidored"/>
</dbReference>
<dbReference type="EMBL" id="AUZX01013629">
    <property type="protein sequence ID" value="EQD35049.1"/>
    <property type="molecule type" value="Genomic_DNA"/>
</dbReference>
<dbReference type="Pfam" id="PF02852">
    <property type="entry name" value="Pyr_redox_dim"/>
    <property type="match status" value="1"/>
</dbReference>
<dbReference type="GO" id="GO:0006103">
    <property type="term" value="P:2-oxoglutarate metabolic process"/>
    <property type="evidence" value="ECO:0007669"/>
    <property type="project" value="TreeGrafter"/>
</dbReference>
<evidence type="ECO:0000259" key="7">
    <source>
        <dbReference type="Pfam" id="PF02852"/>
    </source>
</evidence>
<dbReference type="PANTHER" id="PTHR22912">
    <property type="entry name" value="DISULFIDE OXIDOREDUCTASE"/>
    <property type="match status" value="1"/>
</dbReference>
<feature type="domain" description="Pyridine nucleotide-disulphide oxidoreductase dimerisation" evidence="7">
    <location>
        <begin position="2"/>
        <end position="106"/>
    </location>
</feature>
<proteinExistence type="inferred from homology"/>
<keyword evidence="6" id="KW-0520">NAD</keyword>
<evidence type="ECO:0000256" key="2">
    <source>
        <dbReference type="ARBA" id="ARBA00007532"/>
    </source>
</evidence>
<evidence type="ECO:0000256" key="3">
    <source>
        <dbReference type="ARBA" id="ARBA00022630"/>
    </source>
</evidence>
<comment type="caution">
    <text evidence="8">The sequence shown here is derived from an EMBL/GenBank/DDBJ whole genome shotgun (WGS) entry which is preliminary data.</text>
</comment>
<dbReference type="Gene3D" id="3.30.390.30">
    <property type="match status" value="1"/>
</dbReference>
<comment type="similarity">
    <text evidence="2">Belongs to the class-I pyridine nucleotide-disulfide oxidoreductase family.</text>
</comment>
<evidence type="ECO:0000256" key="5">
    <source>
        <dbReference type="ARBA" id="ARBA00023002"/>
    </source>
</evidence>
<dbReference type="PRINTS" id="PR00411">
    <property type="entry name" value="PNDRDTASEI"/>
</dbReference>
<reference evidence="8" key="1">
    <citation type="submission" date="2013-08" db="EMBL/GenBank/DDBJ databases">
        <authorList>
            <person name="Mendez C."/>
            <person name="Richter M."/>
            <person name="Ferrer M."/>
            <person name="Sanchez J."/>
        </authorList>
    </citation>
    <scope>NUCLEOTIDE SEQUENCE</scope>
</reference>
<reference evidence="8" key="2">
    <citation type="journal article" date="2014" name="ISME J.">
        <title>Microbial stratification in low pH oxic and suboxic macroscopic growths along an acid mine drainage.</title>
        <authorList>
            <person name="Mendez-Garcia C."/>
            <person name="Mesa V."/>
            <person name="Sprenger R.R."/>
            <person name="Richter M."/>
            <person name="Diez M.S."/>
            <person name="Solano J."/>
            <person name="Bargiela R."/>
            <person name="Golyshina O.V."/>
            <person name="Manteca A."/>
            <person name="Ramos J.L."/>
            <person name="Gallego J.R."/>
            <person name="Llorente I."/>
            <person name="Martins Dos Santos V.A."/>
            <person name="Jensen O.N."/>
            <person name="Pelaez A.I."/>
            <person name="Sanchez J."/>
            <person name="Ferrer M."/>
        </authorList>
    </citation>
    <scope>NUCLEOTIDE SEQUENCE</scope>
</reference>
<sequence>WVTYCDPELAQAGLTEAQARERFGAAVRVVRASLEDNDRARAQGQTAGGIKVVTDRRGAILGAAILGPQAGELIPVWGLAISQGLRLSALTNLIVPYPTLGEISKAAASAFYGPKLFSPWPRRLVRLLRALP</sequence>
<dbReference type="FunFam" id="3.30.390.30:FF:000001">
    <property type="entry name" value="Dihydrolipoyl dehydrogenase"/>
    <property type="match status" value="1"/>
</dbReference>
<dbReference type="SUPFAM" id="SSF55424">
    <property type="entry name" value="FAD/NAD-linked reductases, dimerisation (C-terminal) domain"/>
    <property type="match status" value="1"/>
</dbReference>
<gene>
    <name evidence="8" type="ORF">B1A_18473</name>
</gene>
<keyword evidence="3" id="KW-0285">Flavoprotein</keyword>
<evidence type="ECO:0000256" key="4">
    <source>
        <dbReference type="ARBA" id="ARBA00022827"/>
    </source>
</evidence>
<feature type="non-terminal residue" evidence="8">
    <location>
        <position position="1"/>
    </location>
</feature>
<dbReference type="GO" id="GO:0004148">
    <property type="term" value="F:dihydrolipoyl dehydrogenase (NADH) activity"/>
    <property type="evidence" value="ECO:0007669"/>
    <property type="project" value="TreeGrafter"/>
</dbReference>
<dbReference type="EC" id="1.-.-.-" evidence="8"/>
<evidence type="ECO:0000256" key="6">
    <source>
        <dbReference type="ARBA" id="ARBA00023027"/>
    </source>
</evidence>